<keyword evidence="3" id="KW-1185">Reference proteome</keyword>
<evidence type="ECO:0000313" key="2">
    <source>
        <dbReference type="EMBL" id="MRH20813.1"/>
    </source>
</evidence>
<accession>A0A844BIL6</accession>
<sequence>MLRAILAPFRRFARDTQGNMVIELLLMLPFFLWAILGIITYFYGFHMKTINLKGAYTVSDLLSREMEGPVTPAYIEGLDNVFNYITNTADDLGRLRVTLVTCTQNCGVNDTGRVLEIDWSYGTGGLNPMTTDDLNTTFEPNIPIMPSNERAILVETQLLYRPPVTSIWFGVETMQMDSFVVTRPRFVPKLEWSGG</sequence>
<evidence type="ECO:0000313" key="3">
    <source>
        <dbReference type="Proteomes" id="UP000466730"/>
    </source>
</evidence>
<keyword evidence="1" id="KW-1133">Transmembrane helix</keyword>
<dbReference type="OrthoDB" id="7876207at2"/>
<dbReference type="Proteomes" id="UP000466730">
    <property type="component" value="Unassembled WGS sequence"/>
</dbReference>
<dbReference type="EMBL" id="WJPO01000008">
    <property type="protein sequence ID" value="MRH20813.1"/>
    <property type="molecule type" value="Genomic_DNA"/>
</dbReference>
<reference evidence="2 3" key="1">
    <citation type="submission" date="2019-11" db="EMBL/GenBank/DDBJ databases">
        <title>Draft Whole-Genome sequence of the marine photosynthetic bacterium Rhodovulum strictum DSM 11289.</title>
        <authorList>
            <person name="Kyndt J.A."/>
            <person name="Meyer T.E."/>
        </authorList>
    </citation>
    <scope>NUCLEOTIDE SEQUENCE [LARGE SCALE GENOMIC DNA]</scope>
    <source>
        <strain evidence="2 3">DSM 11289</strain>
    </source>
</reference>
<keyword evidence="1" id="KW-0472">Membrane</keyword>
<dbReference type="RefSeq" id="WP_153748122.1">
    <property type="nucleotide sequence ID" value="NZ_BAAADI010000018.1"/>
</dbReference>
<dbReference type="AlphaFoldDB" id="A0A844BIL6"/>
<proteinExistence type="predicted"/>
<protein>
    <recommendedName>
        <fullName evidence="4">Pilus assembly protein</fullName>
    </recommendedName>
</protein>
<organism evidence="2 3">
    <name type="scientific">Rhodovulum strictum</name>
    <dbReference type="NCBI Taxonomy" id="58314"/>
    <lineage>
        <taxon>Bacteria</taxon>
        <taxon>Pseudomonadati</taxon>
        <taxon>Pseudomonadota</taxon>
        <taxon>Alphaproteobacteria</taxon>
        <taxon>Rhodobacterales</taxon>
        <taxon>Paracoccaceae</taxon>
        <taxon>Rhodovulum</taxon>
    </lineage>
</organism>
<gene>
    <name evidence="2" type="ORF">GH815_07385</name>
</gene>
<evidence type="ECO:0008006" key="4">
    <source>
        <dbReference type="Google" id="ProtNLM"/>
    </source>
</evidence>
<name>A0A844BIL6_9RHOB</name>
<evidence type="ECO:0000256" key="1">
    <source>
        <dbReference type="SAM" id="Phobius"/>
    </source>
</evidence>
<keyword evidence="1" id="KW-0812">Transmembrane</keyword>
<comment type="caution">
    <text evidence="2">The sequence shown here is derived from an EMBL/GenBank/DDBJ whole genome shotgun (WGS) entry which is preliminary data.</text>
</comment>
<feature type="transmembrane region" description="Helical" evidence="1">
    <location>
        <begin position="21"/>
        <end position="43"/>
    </location>
</feature>